<dbReference type="CDD" id="cd00059">
    <property type="entry name" value="FH_FOX"/>
    <property type="match status" value="1"/>
</dbReference>
<evidence type="ECO:0000256" key="4">
    <source>
        <dbReference type="SAM" id="MobiDB-lite"/>
    </source>
</evidence>
<dbReference type="InterPro" id="IPR030456">
    <property type="entry name" value="TF_fork_head_CS_2"/>
</dbReference>
<dbReference type="PROSITE" id="PS00658">
    <property type="entry name" value="FORK_HEAD_2"/>
    <property type="match status" value="1"/>
</dbReference>
<keyword evidence="2 3" id="KW-0539">Nucleus</keyword>
<dbReference type="SUPFAM" id="SSF46785">
    <property type="entry name" value="Winged helix' DNA-binding domain"/>
    <property type="match status" value="1"/>
</dbReference>
<dbReference type="PROSITE" id="PS50039">
    <property type="entry name" value="FORK_HEAD_3"/>
    <property type="match status" value="1"/>
</dbReference>
<proteinExistence type="predicted"/>
<name>A0A9P6WF42_MAUEX</name>
<dbReference type="PRINTS" id="PR00053">
    <property type="entry name" value="FORKHEAD"/>
</dbReference>
<keyword evidence="1 3" id="KW-0238">DNA-binding</keyword>
<dbReference type="PANTHER" id="PTHR11829">
    <property type="entry name" value="FORKHEAD BOX PROTEIN"/>
    <property type="match status" value="1"/>
</dbReference>
<keyword evidence="7" id="KW-1185">Reference proteome</keyword>
<dbReference type="Pfam" id="PF00250">
    <property type="entry name" value="Forkhead"/>
    <property type="match status" value="1"/>
</dbReference>
<dbReference type="OrthoDB" id="4065808at2759"/>
<dbReference type="PANTHER" id="PTHR11829:SF343">
    <property type="entry name" value="FORK-HEAD DOMAIN-CONTAINING PROTEIN"/>
    <property type="match status" value="1"/>
</dbReference>
<evidence type="ECO:0000256" key="3">
    <source>
        <dbReference type="PROSITE-ProRule" id="PRU00089"/>
    </source>
</evidence>
<dbReference type="Gene3D" id="1.10.10.10">
    <property type="entry name" value="Winged helix-like DNA-binding domain superfamily/Winged helix DNA-binding domain"/>
    <property type="match status" value="1"/>
</dbReference>
<feature type="DNA-binding region" description="Fork-head" evidence="3">
    <location>
        <begin position="168"/>
        <end position="253"/>
    </location>
</feature>
<sequence>MYNNTNLFNSHQDHWESYPTLDELICKPNPFEDTTVNEQYKAEMTWDIQNYNQANHSQQFHHNHPLSAQFSAHKRKLMEQQQQQALSQLTANATNVKSMTKPISKKKIGKPKKTIIDLRHNPKYLKALAESQGNHDVTRIARTIAQSSLEEVVESMKIRHRNNEHNYKPPYAYAILILIALLQNDQNRLTLSQIYKWVSTRFPYFDMSNTTWQNSIRHNLSLNPAFIKTVKSPDKRSYYWEFKQGQEHKFFKDLSLPFQHLKMVIKSLDQYFFPVTVPPVQIKIDSPEKDFTKPKENNNNPLPTPPNTDDHTMAIGLGPAFDIVSNTPPKSIKSEKSRLKINSKNDNDPSIYPNNCSIDERLDALRTPEFKNHESLICSPLTPNKIESIHNSNMIFFQIWNQDHNF</sequence>
<dbReference type="GO" id="GO:0005634">
    <property type="term" value="C:nucleus"/>
    <property type="evidence" value="ECO:0007669"/>
    <property type="project" value="UniProtKB-SubCell"/>
</dbReference>
<dbReference type="InterPro" id="IPR001766">
    <property type="entry name" value="Fork_head_dom"/>
</dbReference>
<dbReference type="InterPro" id="IPR036388">
    <property type="entry name" value="WH-like_DNA-bd_sf"/>
</dbReference>
<dbReference type="SMART" id="SM00339">
    <property type="entry name" value="FH"/>
    <property type="match status" value="1"/>
</dbReference>
<dbReference type="GO" id="GO:0000978">
    <property type="term" value="F:RNA polymerase II cis-regulatory region sequence-specific DNA binding"/>
    <property type="evidence" value="ECO:0007669"/>
    <property type="project" value="TreeGrafter"/>
</dbReference>
<feature type="domain" description="Fork-head" evidence="5">
    <location>
        <begin position="168"/>
        <end position="253"/>
    </location>
</feature>
<comment type="subcellular location">
    <subcellularLocation>
        <location evidence="3">Nucleus</location>
    </subcellularLocation>
</comment>
<comment type="caution">
    <text evidence="6">The sequence shown here is derived from an EMBL/GenBank/DDBJ whole genome shotgun (WGS) entry which is preliminary data.</text>
</comment>
<dbReference type="Proteomes" id="UP000750334">
    <property type="component" value="Unassembled WGS sequence"/>
</dbReference>
<dbReference type="GO" id="GO:0000981">
    <property type="term" value="F:DNA-binding transcription factor activity, RNA polymerase II-specific"/>
    <property type="evidence" value="ECO:0007669"/>
    <property type="project" value="TreeGrafter"/>
</dbReference>
<evidence type="ECO:0000256" key="2">
    <source>
        <dbReference type="ARBA" id="ARBA00023242"/>
    </source>
</evidence>
<gene>
    <name evidence="6" type="ORF">C6P45_005022</name>
</gene>
<protein>
    <recommendedName>
        <fullName evidence="5">Fork-head domain-containing protein</fullName>
    </recommendedName>
</protein>
<dbReference type="EMBL" id="PUHR01000008">
    <property type="protein sequence ID" value="KAG0671757.1"/>
    <property type="molecule type" value="Genomic_DNA"/>
</dbReference>
<dbReference type="AlphaFoldDB" id="A0A9P6WF42"/>
<dbReference type="InterPro" id="IPR036390">
    <property type="entry name" value="WH_DNA-bd_sf"/>
</dbReference>
<evidence type="ECO:0000259" key="5">
    <source>
        <dbReference type="PROSITE" id="PS50039"/>
    </source>
</evidence>
<accession>A0A9P6WF42</accession>
<evidence type="ECO:0000313" key="6">
    <source>
        <dbReference type="EMBL" id="KAG0671757.1"/>
    </source>
</evidence>
<feature type="compositionally biased region" description="Basic and acidic residues" evidence="4">
    <location>
        <begin position="287"/>
        <end position="296"/>
    </location>
</feature>
<feature type="region of interest" description="Disordered" evidence="4">
    <location>
        <begin position="287"/>
        <end position="312"/>
    </location>
</feature>
<evidence type="ECO:0000256" key="1">
    <source>
        <dbReference type="ARBA" id="ARBA00023125"/>
    </source>
</evidence>
<reference evidence="6 7" key="1">
    <citation type="submission" date="2020-11" db="EMBL/GenBank/DDBJ databases">
        <title>Kefir isolates.</title>
        <authorList>
            <person name="Marcisauskas S."/>
            <person name="Kim Y."/>
            <person name="Blasche S."/>
        </authorList>
    </citation>
    <scope>NUCLEOTIDE SEQUENCE [LARGE SCALE GENOMIC DNA]</scope>
    <source>
        <strain evidence="6 7">OG2</strain>
    </source>
</reference>
<evidence type="ECO:0000313" key="7">
    <source>
        <dbReference type="Proteomes" id="UP000750334"/>
    </source>
</evidence>
<dbReference type="InterPro" id="IPR050211">
    <property type="entry name" value="FOX_domain-containing"/>
</dbReference>
<organism evidence="6 7">
    <name type="scientific">Maudiozyma exigua</name>
    <name type="common">Yeast</name>
    <name type="synonym">Kazachstania exigua</name>
    <dbReference type="NCBI Taxonomy" id="34358"/>
    <lineage>
        <taxon>Eukaryota</taxon>
        <taxon>Fungi</taxon>
        <taxon>Dikarya</taxon>
        <taxon>Ascomycota</taxon>
        <taxon>Saccharomycotina</taxon>
        <taxon>Saccharomycetes</taxon>
        <taxon>Saccharomycetales</taxon>
        <taxon>Saccharomycetaceae</taxon>
        <taxon>Maudiozyma</taxon>
    </lineage>
</organism>